<sequence length="437" mass="45973">MPLQPLTSGQFAEKVRAVNRPGRGAVPFRSVTAECALATASAEINRLGLTARAAVLGVAASPTTRVTLFRDGARVAVGAGKGTGHQGAASAYFEALERYLMSARDNRRWTADATRLLSATVVAGQSALESDLVVRRWAAEFPDAVAACASYGGVRYPTFLTDPRYYRWPVAGDDVRPYRSLLRYSSSLGTAAGVDLAEAVYHGLCELIEHDGLGQALLRWFVAGVPDVDLVPVGDLPDGLRSLHAEAERAAGAPVHLLDVTTDLDVPVYLAVSRTADGEPTRLGAGASLWATDAASRALGELIQVCALSPSAAGSPAGQRLATWPALQRCASMPLDQLLSGPVRAVPLRADVAGDGSPGWGLEHVGRALARHGIGYHVCEIAPVGSPIAVATTIAPGLERFSLVRHGVPVIPTGRGWHLWPSPDQATITRPHPVRAR</sequence>
<dbReference type="PANTHER" id="PTHR37809">
    <property type="entry name" value="RIBOSOMAL PROTEIN S12 METHYLTHIOTRANSFERASE ACCESSORY FACTOR YCAO"/>
    <property type="match status" value="1"/>
</dbReference>
<proteinExistence type="predicted"/>
<gene>
    <name evidence="2" type="ORF">D7223_12625</name>
</gene>
<dbReference type="PANTHER" id="PTHR37809:SF1">
    <property type="entry name" value="RIBOSOMAL PROTEIN S12 METHYLTHIOTRANSFERASE ACCESSORY FACTOR YCAO"/>
    <property type="match status" value="1"/>
</dbReference>
<reference evidence="2 3" key="1">
    <citation type="journal article" date="2004" name="Syst. Appl. Microbiol.">
        <title>Cryptoendolithic actinomycetes from antarctic sandstone rock samples: Micromonospora endolithica sp. nov. and two isolates related to Micromonospora coerulea Jensen 1932.</title>
        <authorList>
            <person name="Hirsch P."/>
            <person name="Mevs U."/>
            <person name="Kroppenstedt R.M."/>
            <person name="Schumann P."/>
            <person name="Stackebrandt E."/>
        </authorList>
    </citation>
    <scope>NUCLEOTIDE SEQUENCE [LARGE SCALE GENOMIC DNA]</scope>
    <source>
        <strain evidence="2 3">JCM 12677</strain>
    </source>
</reference>
<dbReference type="InterPro" id="IPR003776">
    <property type="entry name" value="YcaO-like_dom"/>
</dbReference>
<dbReference type="OrthoDB" id="2379922at2"/>
<evidence type="ECO:0000313" key="2">
    <source>
        <dbReference type="EMBL" id="RKN47605.1"/>
    </source>
</evidence>
<dbReference type="Gene3D" id="3.30.160.660">
    <property type="match status" value="1"/>
</dbReference>
<dbReference type="Gene3D" id="3.30.1330.230">
    <property type="match status" value="1"/>
</dbReference>
<accession>A0A3A9ZHM6</accession>
<protein>
    <recommendedName>
        <fullName evidence="1">YcaO domain-containing protein</fullName>
    </recommendedName>
</protein>
<evidence type="ECO:0000259" key="1">
    <source>
        <dbReference type="PROSITE" id="PS51664"/>
    </source>
</evidence>
<dbReference type="Proteomes" id="UP000281726">
    <property type="component" value="Unassembled WGS sequence"/>
</dbReference>
<dbReference type="PROSITE" id="PS51664">
    <property type="entry name" value="YCAO"/>
    <property type="match status" value="1"/>
</dbReference>
<dbReference type="Pfam" id="PF02624">
    <property type="entry name" value="YcaO"/>
    <property type="match status" value="1"/>
</dbReference>
<dbReference type="EMBL" id="RBAK01000004">
    <property type="protein sequence ID" value="RKN47605.1"/>
    <property type="molecule type" value="Genomic_DNA"/>
</dbReference>
<name>A0A3A9ZHM6_9ACTN</name>
<keyword evidence="3" id="KW-1185">Reference proteome</keyword>
<comment type="caution">
    <text evidence="2">The sequence shown here is derived from an EMBL/GenBank/DDBJ whole genome shotgun (WGS) entry which is preliminary data.</text>
</comment>
<feature type="domain" description="YcaO" evidence="1">
    <location>
        <begin position="78"/>
        <end position="437"/>
    </location>
</feature>
<evidence type="ECO:0000313" key="3">
    <source>
        <dbReference type="Proteomes" id="UP000281726"/>
    </source>
</evidence>
<dbReference type="AlphaFoldDB" id="A0A3A9ZHM6"/>
<organism evidence="2 3">
    <name type="scientific">Micromonospora endolithica</name>
    <dbReference type="NCBI Taxonomy" id="230091"/>
    <lineage>
        <taxon>Bacteria</taxon>
        <taxon>Bacillati</taxon>
        <taxon>Actinomycetota</taxon>
        <taxon>Actinomycetes</taxon>
        <taxon>Micromonosporales</taxon>
        <taxon>Micromonosporaceae</taxon>
        <taxon>Micromonospora</taxon>
    </lineage>
</organism>